<name>A0ABU4UGD5_9GAMM</name>
<keyword evidence="2" id="KW-0479">Metal-binding</keyword>
<evidence type="ECO:0000256" key="6">
    <source>
        <dbReference type="ARBA" id="ARBA00023125"/>
    </source>
</evidence>
<dbReference type="Pfam" id="PF05280">
    <property type="entry name" value="FlhC"/>
    <property type="match status" value="1"/>
</dbReference>
<reference evidence="9 10" key="1">
    <citation type="submission" date="2023-11" db="EMBL/GenBank/DDBJ databases">
        <authorList>
            <person name="Ouyang M.-Y."/>
        </authorList>
    </citation>
    <scope>NUCLEOTIDE SEQUENCE [LARGE SCALE GENOMIC DNA]</scope>
    <source>
        <strain evidence="9 10">OY6</strain>
    </source>
</reference>
<comment type="caution">
    <text evidence="9">The sequence shown here is derived from an EMBL/GenBank/DDBJ whole genome shotgun (WGS) entry which is preliminary data.</text>
</comment>
<organism evidence="9 10">
    <name type="scientific">Methylomonas defluvii</name>
    <dbReference type="NCBI Taxonomy" id="3045149"/>
    <lineage>
        <taxon>Bacteria</taxon>
        <taxon>Pseudomonadati</taxon>
        <taxon>Pseudomonadota</taxon>
        <taxon>Gammaproteobacteria</taxon>
        <taxon>Methylococcales</taxon>
        <taxon>Methylococcaceae</taxon>
        <taxon>Methylomonas</taxon>
    </lineage>
</organism>
<evidence type="ECO:0000256" key="4">
    <source>
        <dbReference type="ARBA" id="ARBA00022833"/>
    </source>
</evidence>
<keyword evidence="7" id="KW-0010">Activator</keyword>
<protein>
    <submittedName>
        <fullName evidence="9">FlhC family transcriptional regulator</fullName>
    </submittedName>
</protein>
<keyword evidence="3" id="KW-1005">Bacterial flagellum biogenesis</keyword>
<evidence type="ECO:0000256" key="2">
    <source>
        <dbReference type="ARBA" id="ARBA00022723"/>
    </source>
</evidence>
<keyword evidence="6" id="KW-0238">DNA-binding</keyword>
<evidence type="ECO:0000256" key="1">
    <source>
        <dbReference type="ARBA" id="ARBA00022490"/>
    </source>
</evidence>
<keyword evidence="10" id="KW-1185">Reference proteome</keyword>
<keyword evidence="5" id="KW-0805">Transcription regulation</keyword>
<dbReference type="SUPFAM" id="SSF160930">
    <property type="entry name" value="FlhC-like"/>
    <property type="match status" value="1"/>
</dbReference>
<sequence length="158" mass="17986">MLKKYKQLALAMELLNRQARATIVQQVTGLPIKVIRKTYKELHGRSSGRGSLKFSTRGVTSSNLKFKEVTLFAVCFRAFDNKRLESHAHRVIAAFDIYKQSNPAGQLNFSDAWVIAQDLRDKTIQITKCPHCQSWVLLNAREDLSERCGVCKANMESR</sequence>
<accession>A0ABU4UGD5</accession>
<evidence type="ECO:0000313" key="9">
    <source>
        <dbReference type="EMBL" id="MDX8128481.1"/>
    </source>
</evidence>
<keyword evidence="8" id="KW-0804">Transcription</keyword>
<keyword evidence="1" id="KW-0963">Cytoplasm</keyword>
<keyword evidence="4" id="KW-0862">Zinc</keyword>
<evidence type="ECO:0000256" key="8">
    <source>
        <dbReference type="ARBA" id="ARBA00023163"/>
    </source>
</evidence>
<dbReference type="Proteomes" id="UP001284537">
    <property type="component" value="Unassembled WGS sequence"/>
</dbReference>
<proteinExistence type="predicted"/>
<dbReference type="EMBL" id="JAXARY010000013">
    <property type="protein sequence ID" value="MDX8128481.1"/>
    <property type="molecule type" value="Genomic_DNA"/>
</dbReference>
<evidence type="ECO:0000256" key="7">
    <source>
        <dbReference type="ARBA" id="ARBA00023159"/>
    </source>
</evidence>
<evidence type="ECO:0000256" key="3">
    <source>
        <dbReference type="ARBA" id="ARBA00022795"/>
    </source>
</evidence>
<evidence type="ECO:0000256" key="5">
    <source>
        <dbReference type="ARBA" id="ARBA00023015"/>
    </source>
</evidence>
<dbReference type="InterPro" id="IPR007944">
    <property type="entry name" value="FlhC"/>
</dbReference>
<dbReference type="RefSeq" id="WP_319962026.1">
    <property type="nucleotide sequence ID" value="NZ_JAXARY010000013.1"/>
</dbReference>
<gene>
    <name evidence="9" type="ORF">QLH52_14400</name>
</gene>
<evidence type="ECO:0000313" key="10">
    <source>
        <dbReference type="Proteomes" id="UP001284537"/>
    </source>
</evidence>